<feature type="region of interest" description="Disordered" evidence="1">
    <location>
        <begin position="635"/>
        <end position="714"/>
    </location>
</feature>
<dbReference type="InterPro" id="IPR036397">
    <property type="entry name" value="RNaseH_sf"/>
</dbReference>
<feature type="domain" description="Integrase catalytic" evidence="2">
    <location>
        <begin position="277"/>
        <end position="495"/>
    </location>
</feature>
<reference evidence="3 4" key="1">
    <citation type="submission" date="2019-03" db="EMBL/GenBank/DDBJ databases">
        <title>Genomic Encyclopedia of Type Strains, Phase IV (KMG-IV): sequencing the most valuable type-strain genomes for metagenomic binning, comparative biology and taxonomic classification.</title>
        <authorList>
            <person name="Goeker M."/>
        </authorList>
    </citation>
    <scope>NUCLEOTIDE SEQUENCE [LARGE SCALE GENOMIC DNA]</scope>
    <source>
        <strain evidence="3 4">DSM 18507</strain>
    </source>
</reference>
<evidence type="ECO:0000313" key="3">
    <source>
        <dbReference type="EMBL" id="TCW31810.1"/>
    </source>
</evidence>
<feature type="compositionally biased region" description="Basic and acidic residues" evidence="1">
    <location>
        <begin position="635"/>
        <end position="668"/>
    </location>
</feature>
<sequence length="714" mass="81141">MLLVNDIVTYPLPEGPSELRVLWIHPAQTIAYLIDIHAAAAMPVLREYPVLLADLAEHRAQLLAEDPFHSQMMVPRSDKQKAVRDKAWQIIQPLVEHTPAIFDSQKRGRLIRSMLSQGAPAHSTLYGYLRRYWQRGQIPNALLPDYLNSGAKGMPRKAGAKKLGRPRKYGEEPGRNRVAEDEAIFRIALQRSYIKNKRFTITSTYHEMLKEFYFSKVIDPETGLVTHVDDTPDGVPTLRQFSYWLDSQGREQIEKKRRTPRVYDKDMRGLIGTSAAEVMGPASRYQIDATLADVYLLSRANRRRIIGRPVLYVVIDVFSRMIVGIYVGLEGPSWIGAMLALANTAGDKVAFCKRFNIDIEEADWPCHFLPGILLGDRGEIEARHIENLINNFNVLVENTAPFRADWKGIVEQRFRLLPAKFKAYTPGYIETDFRARGGRDYRLDATLDIDQFTQVIIECVLYYNNSHALTSYDRSSQMVRDEVPPIPIDLWEWGIANCSGALRRWPEKRVRFSLLPTASATVTTFGLKFQGRYYSCAKAIESHWFDAARQRGRWNVDISYDPISTDMIYLHDAEAANGYQECFLTDRSRADQGMSVWESDLRQVEESKQIQAARPRQTLSSADLASRIEAIVADADAKKPETTESNQERTAKVRENRAAEKHAARQSERFLPPTTPAETPAKVIPLRTNVPDDLSSPGITEILSSLKPERDADD</sequence>
<name>A0ABY2CWV6_GULMO</name>
<keyword evidence="4" id="KW-1185">Reference proteome</keyword>
<evidence type="ECO:0000259" key="2">
    <source>
        <dbReference type="PROSITE" id="PS50994"/>
    </source>
</evidence>
<evidence type="ECO:0000313" key="4">
    <source>
        <dbReference type="Proteomes" id="UP000294801"/>
    </source>
</evidence>
<proteinExistence type="predicted"/>
<feature type="region of interest" description="Disordered" evidence="1">
    <location>
        <begin position="154"/>
        <end position="174"/>
    </location>
</feature>
<dbReference type="InterPro" id="IPR001584">
    <property type="entry name" value="Integrase_cat-core"/>
</dbReference>
<dbReference type="InterPro" id="IPR012337">
    <property type="entry name" value="RNaseH-like_sf"/>
</dbReference>
<gene>
    <name evidence="3" type="ORF">EV669_104178</name>
</gene>
<dbReference type="SUPFAM" id="SSF53098">
    <property type="entry name" value="Ribonuclease H-like"/>
    <property type="match status" value="1"/>
</dbReference>
<dbReference type="RefSeq" id="WP_132098327.1">
    <property type="nucleotide sequence ID" value="NZ_SMDA01000004.1"/>
</dbReference>
<dbReference type="Gene3D" id="3.30.420.10">
    <property type="entry name" value="Ribonuclease H-like superfamily/Ribonuclease H"/>
    <property type="match status" value="1"/>
</dbReference>
<organism evidence="3 4">
    <name type="scientific">Gulbenkiania mobilis</name>
    <dbReference type="NCBI Taxonomy" id="397457"/>
    <lineage>
        <taxon>Bacteria</taxon>
        <taxon>Pseudomonadati</taxon>
        <taxon>Pseudomonadota</taxon>
        <taxon>Betaproteobacteria</taxon>
        <taxon>Neisseriales</taxon>
        <taxon>Chromobacteriaceae</taxon>
        <taxon>Gulbenkiania</taxon>
    </lineage>
</organism>
<dbReference type="EMBL" id="SMDA01000004">
    <property type="protein sequence ID" value="TCW31810.1"/>
    <property type="molecule type" value="Genomic_DNA"/>
</dbReference>
<dbReference type="PROSITE" id="PS50994">
    <property type="entry name" value="INTEGRASE"/>
    <property type="match status" value="1"/>
</dbReference>
<accession>A0ABY2CWV6</accession>
<feature type="compositionally biased region" description="Basic residues" evidence="1">
    <location>
        <begin position="154"/>
        <end position="167"/>
    </location>
</feature>
<protein>
    <submittedName>
        <fullName evidence="3">Integrase-like protein</fullName>
    </submittedName>
</protein>
<evidence type="ECO:0000256" key="1">
    <source>
        <dbReference type="SAM" id="MobiDB-lite"/>
    </source>
</evidence>
<comment type="caution">
    <text evidence="3">The sequence shown here is derived from an EMBL/GenBank/DDBJ whole genome shotgun (WGS) entry which is preliminary data.</text>
</comment>
<dbReference type="Proteomes" id="UP000294801">
    <property type="component" value="Unassembled WGS sequence"/>
</dbReference>